<feature type="compositionally biased region" description="Low complexity" evidence="1">
    <location>
        <begin position="20"/>
        <end position="31"/>
    </location>
</feature>
<proteinExistence type="predicted"/>
<organism evidence="2 3">
    <name type="scientific">Arthrobacter oryzae</name>
    <dbReference type="NCBI Taxonomy" id="409290"/>
    <lineage>
        <taxon>Bacteria</taxon>
        <taxon>Bacillati</taxon>
        <taxon>Actinomycetota</taxon>
        <taxon>Actinomycetes</taxon>
        <taxon>Micrococcales</taxon>
        <taxon>Micrococcaceae</taxon>
        <taxon>Arthrobacter</taxon>
    </lineage>
</organism>
<evidence type="ECO:0000313" key="2">
    <source>
        <dbReference type="EMBL" id="RKR12669.1"/>
    </source>
</evidence>
<evidence type="ECO:0000313" key="3">
    <source>
        <dbReference type="Proteomes" id="UP000276055"/>
    </source>
</evidence>
<reference evidence="2 3" key="1">
    <citation type="submission" date="2018-10" db="EMBL/GenBank/DDBJ databases">
        <title>Genomic Encyclopedia of Type Strains, Phase IV (KMG-IV): sequencing the most valuable type-strain genomes for metagenomic binning, comparative biology and taxonomic classification.</title>
        <authorList>
            <person name="Goeker M."/>
        </authorList>
    </citation>
    <scope>NUCLEOTIDE SEQUENCE [LARGE SCALE GENOMIC DNA]</scope>
    <source>
        <strain evidence="2 3">DSM 25586</strain>
    </source>
</reference>
<comment type="caution">
    <text evidence="2">The sequence shown here is derived from an EMBL/GenBank/DDBJ whole genome shotgun (WGS) entry which is preliminary data.</text>
</comment>
<evidence type="ECO:0000256" key="1">
    <source>
        <dbReference type="SAM" id="MobiDB-lite"/>
    </source>
</evidence>
<protein>
    <submittedName>
        <fullName evidence="2">Uncharacterized protein</fullName>
    </submittedName>
</protein>
<dbReference type="Proteomes" id="UP000276055">
    <property type="component" value="Unassembled WGS sequence"/>
</dbReference>
<gene>
    <name evidence="2" type="ORF">C8D78_3776</name>
</gene>
<feature type="region of interest" description="Disordered" evidence="1">
    <location>
        <begin position="1"/>
        <end position="43"/>
    </location>
</feature>
<feature type="compositionally biased region" description="Low complexity" evidence="1">
    <location>
        <begin position="1"/>
        <end position="12"/>
    </location>
</feature>
<sequence>MQSGTPSDTSPGAGTGSGTAPGTTTPGNAPTSAPPSPGWKTFTTSDGTLSFDYPAAWIIKDPAGEAPLGGEFVDVLNAAGKPMAALRTNIVTGSECGDQQPYVLIDSQPMQALAEPGVADQAVPRYVFEGRGDFTAAKASPPTIASYGITMMPEVTGPTSCPMFQLFLWPPSGALFGQVYDPATNTTPGDPGLPYLEKAKLYATTAEYQDVKKMITSLRPAGAAVSEPAK</sequence>
<dbReference type="EMBL" id="RBIR01000012">
    <property type="protein sequence ID" value="RKR12669.1"/>
    <property type="molecule type" value="Genomic_DNA"/>
</dbReference>
<accession>A0A495E7X0</accession>
<name>A0A495E7X0_9MICC</name>
<dbReference type="AlphaFoldDB" id="A0A495E7X0"/>